<dbReference type="KEGG" id="hhg:XM38_014820"/>
<reference evidence="2 3" key="1">
    <citation type="journal article" date="2016" name="Biochim. Biophys. Acta">
        <title>Characterization of red-shifted phycobilisomes isolated from the chlorophyll f-containing cyanobacterium Halomicronema hongdechloris.</title>
        <authorList>
            <person name="Li Y."/>
            <person name="Lin Y."/>
            <person name="Garvey C.J."/>
            <person name="Birch D."/>
            <person name="Corkery R.W."/>
            <person name="Loughlin P.C."/>
            <person name="Scheer H."/>
            <person name="Willows R.D."/>
            <person name="Chen M."/>
        </authorList>
    </citation>
    <scope>NUCLEOTIDE SEQUENCE [LARGE SCALE GENOMIC DNA]</scope>
    <source>
        <strain evidence="2 3">C2206</strain>
    </source>
</reference>
<evidence type="ECO:0000313" key="3">
    <source>
        <dbReference type="Proteomes" id="UP000191901"/>
    </source>
</evidence>
<sequence>MGAVDIATGTPMIGSNSPYYDHQHPSHRTSHPQYQQALKSSFSRIFAPLLKGLTAGDQPRIHYRQHGSGSGYWQVYDPVSQRHHRFATEQEVLSWLEQRYYQR</sequence>
<evidence type="ECO:0000256" key="1">
    <source>
        <dbReference type="SAM" id="MobiDB-lite"/>
    </source>
</evidence>
<feature type="region of interest" description="Disordered" evidence="1">
    <location>
        <begin position="1"/>
        <end position="30"/>
    </location>
</feature>
<evidence type="ECO:0000313" key="2">
    <source>
        <dbReference type="EMBL" id="ASC70543.1"/>
    </source>
</evidence>
<dbReference type="EMBL" id="CP021983">
    <property type="protein sequence ID" value="ASC70543.1"/>
    <property type="molecule type" value="Genomic_DNA"/>
</dbReference>
<gene>
    <name evidence="2" type="ORF">XM38_014820</name>
</gene>
<dbReference type="Proteomes" id="UP000191901">
    <property type="component" value="Chromosome"/>
</dbReference>
<organism evidence="2 3">
    <name type="scientific">Halomicronema hongdechloris C2206</name>
    <dbReference type="NCBI Taxonomy" id="1641165"/>
    <lineage>
        <taxon>Bacteria</taxon>
        <taxon>Bacillati</taxon>
        <taxon>Cyanobacteriota</taxon>
        <taxon>Cyanophyceae</taxon>
        <taxon>Nodosilineales</taxon>
        <taxon>Nodosilineaceae</taxon>
        <taxon>Halomicronema</taxon>
    </lineage>
</organism>
<accession>A0A1Z3HJS4</accession>
<protein>
    <submittedName>
        <fullName evidence="2">Uncharacterized protein</fullName>
    </submittedName>
</protein>
<dbReference type="STRING" id="1641165.XM38_07820"/>
<name>A0A1Z3HJS4_9CYAN</name>
<proteinExistence type="predicted"/>
<dbReference type="AlphaFoldDB" id="A0A1Z3HJS4"/>
<keyword evidence="3" id="KW-1185">Reference proteome</keyword>